<dbReference type="Proteomes" id="UP000290657">
    <property type="component" value="Unassembled WGS sequence"/>
</dbReference>
<dbReference type="OrthoDB" id="9801783at2"/>
<dbReference type="GO" id="GO:0050570">
    <property type="term" value="F:4-hydroxythreonine-4-phosphate dehydrogenase activity"/>
    <property type="evidence" value="ECO:0007669"/>
    <property type="project" value="UniProtKB-UniRule"/>
</dbReference>
<keyword evidence="7 10" id="KW-0520">NAD</keyword>
<accession>A0A4Q0XVJ6</accession>
<dbReference type="AlphaFoldDB" id="A0A4Q0XVJ6"/>
<comment type="subcellular location">
    <subcellularLocation>
        <location evidence="10">Cytoplasm</location>
    </subcellularLocation>
</comment>
<dbReference type="GO" id="GO:0050897">
    <property type="term" value="F:cobalt ion binding"/>
    <property type="evidence" value="ECO:0007669"/>
    <property type="project" value="UniProtKB-UniRule"/>
</dbReference>
<dbReference type="EMBL" id="PDKN01000001">
    <property type="protein sequence ID" value="RXJ60644.1"/>
    <property type="molecule type" value="Genomic_DNA"/>
</dbReference>
<evidence type="ECO:0000256" key="3">
    <source>
        <dbReference type="ARBA" id="ARBA00022833"/>
    </source>
</evidence>
<comment type="subunit">
    <text evidence="10">Homodimer.</text>
</comment>
<dbReference type="GO" id="GO:0000287">
    <property type="term" value="F:magnesium ion binding"/>
    <property type="evidence" value="ECO:0007669"/>
    <property type="project" value="UniProtKB-UniRule"/>
</dbReference>
<evidence type="ECO:0000256" key="10">
    <source>
        <dbReference type="HAMAP-Rule" id="MF_02086"/>
    </source>
</evidence>
<feature type="binding site" evidence="10">
    <location>
        <position position="121"/>
    </location>
    <ligand>
        <name>substrate</name>
    </ligand>
</feature>
<comment type="caution">
    <text evidence="11">The sequence shown here is derived from an EMBL/GenBank/DDBJ whole genome shotgun (WGS) entry which is preliminary data.</text>
</comment>
<comment type="function">
    <text evidence="10">Catalyzes the NAD(P)-dependent oxidation of 4-(phosphooxy)-L-threonine (HTP) into 2-amino-3-oxo-4-(phosphooxy)butyric acid which spontaneously decarboxylates to form 3-amino-2-oxopropyl phosphate (AHAP).</text>
</comment>
<dbReference type="GO" id="GO:0008615">
    <property type="term" value="P:pyridoxine biosynthetic process"/>
    <property type="evidence" value="ECO:0007669"/>
    <property type="project" value="UniProtKB-UniRule"/>
</dbReference>
<dbReference type="GO" id="GO:0008270">
    <property type="term" value="F:zinc ion binding"/>
    <property type="evidence" value="ECO:0007669"/>
    <property type="project" value="UniProtKB-UniRule"/>
</dbReference>
<evidence type="ECO:0000313" key="11">
    <source>
        <dbReference type="EMBL" id="RXJ60644.1"/>
    </source>
</evidence>
<organism evidence="11 12">
    <name type="scientific">Candidatus Marinarcus aquaticus</name>
    <dbReference type="NCBI Taxonomy" id="2044504"/>
    <lineage>
        <taxon>Bacteria</taxon>
        <taxon>Pseudomonadati</taxon>
        <taxon>Campylobacterota</taxon>
        <taxon>Epsilonproteobacteria</taxon>
        <taxon>Campylobacterales</taxon>
        <taxon>Arcobacteraceae</taxon>
        <taxon>Candidatus Marinarcus</taxon>
    </lineage>
</organism>
<feature type="binding site" evidence="10">
    <location>
        <position position="262"/>
    </location>
    <ligand>
        <name>substrate</name>
    </ligand>
</feature>
<evidence type="ECO:0000256" key="5">
    <source>
        <dbReference type="ARBA" id="ARBA00022857"/>
    </source>
</evidence>
<feature type="binding site" evidence="10">
    <location>
        <position position="245"/>
    </location>
    <ligand>
        <name>a divalent metal cation</name>
        <dbReference type="ChEBI" id="CHEBI:60240"/>
        <note>ligand shared between dimeric partners</note>
    </ligand>
</feature>
<comment type="similarity">
    <text evidence="10">Belongs to the PdxA family.</text>
</comment>
<dbReference type="InterPro" id="IPR005255">
    <property type="entry name" value="PdxA_fam"/>
</dbReference>
<dbReference type="PANTHER" id="PTHR30004">
    <property type="entry name" value="4-HYDROXYTHREONINE-4-PHOSPHATE DEHYDROGENASE"/>
    <property type="match status" value="1"/>
</dbReference>
<feature type="binding site" evidence="10">
    <location>
        <position position="253"/>
    </location>
    <ligand>
        <name>substrate</name>
    </ligand>
</feature>
<dbReference type="Gene3D" id="3.40.718.10">
    <property type="entry name" value="Isopropylmalate Dehydrogenase"/>
    <property type="match status" value="1"/>
</dbReference>
<evidence type="ECO:0000256" key="6">
    <source>
        <dbReference type="ARBA" id="ARBA00023002"/>
    </source>
</evidence>
<evidence type="ECO:0000256" key="4">
    <source>
        <dbReference type="ARBA" id="ARBA00022842"/>
    </source>
</evidence>
<evidence type="ECO:0000313" key="12">
    <source>
        <dbReference type="Proteomes" id="UP000290657"/>
    </source>
</evidence>
<proteinExistence type="inferred from homology"/>
<sequence length="306" mass="34488">MKPHVAISIGDLNGVGIELALRKHKKIKEWCKPIYCINKEMLSQASALLNLKIPTDFKLFATKGEFVIEPGIVDAKAGQYSFDSFNDAIKLTEDGITKAMVTLPINKEAWSKAGIDFKGHTEVLRKHFKKDAIMMLGCSKMFVALYTEHMALKNVAKQFNLKQLTQFLLDFHKCIHPKSKVAVLGLNPHASDNGVLGNEEELIIQAVNQVNKKLKKEVFTQPMVPDTAFTKFNRKNHTYYIAMYHDQGLIPLKALYFEQSINVSLNLPVIRTSVDHGTAFDIAYKKQANAKSYLNAIKEAVRLTHK</sequence>
<dbReference type="GO" id="GO:0051287">
    <property type="term" value="F:NAD binding"/>
    <property type="evidence" value="ECO:0007669"/>
    <property type="project" value="InterPro"/>
</dbReference>
<feature type="binding site" evidence="10">
    <location>
        <position position="120"/>
    </location>
    <ligand>
        <name>substrate</name>
    </ligand>
</feature>
<evidence type="ECO:0000256" key="2">
    <source>
        <dbReference type="ARBA" id="ARBA00022723"/>
    </source>
</evidence>
<evidence type="ECO:0000256" key="1">
    <source>
        <dbReference type="ARBA" id="ARBA00022490"/>
    </source>
</evidence>
<dbReference type="HAMAP" id="MF_02086">
    <property type="entry name" value="PdxA_Epsilonprot"/>
    <property type="match status" value="1"/>
</dbReference>
<keyword evidence="5 10" id="KW-0521">NADP</keyword>
<reference evidence="11 12" key="1">
    <citation type="submission" date="2017-10" db="EMBL/GenBank/DDBJ databases">
        <title>Genomics of the genus Arcobacter.</title>
        <authorList>
            <person name="Perez-Cataluna A."/>
            <person name="Figueras M.J."/>
        </authorList>
    </citation>
    <scope>NUCLEOTIDE SEQUENCE [LARGE SCALE GENOMIC DNA]</scope>
    <source>
        <strain evidence="11 12">CECT 8987</strain>
    </source>
</reference>
<keyword evidence="9 10" id="KW-0170">Cobalt</keyword>
<dbReference type="PANTHER" id="PTHR30004:SF6">
    <property type="entry name" value="D-THREONATE 4-PHOSPHATE DEHYDROGENASE"/>
    <property type="match status" value="1"/>
</dbReference>
<evidence type="ECO:0000256" key="9">
    <source>
        <dbReference type="ARBA" id="ARBA00023285"/>
    </source>
</evidence>
<keyword evidence="6 10" id="KW-0560">Oxidoreductase</keyword>
<feature type="binding site" evidence="10">
    <location>
        <position position="271"/>
    </location>
    <ligand>
        <name>substrate</name>
    </ligand>
</feature>
<dbReference type="GO" id="GO:0042823">
    <property type="term" value="P:pyridoxal phosphate biosynthetic process"/>
    <property type="evidence" value="ECO:0007669"/>
    <property type="project" value="UniProtKB-UniRule"/>
</dbReference>
<keyword evidence="12" id="KW-1185">Reference proteome</keyword>
<comment type="miscellaneous">
    <text evidence="10">The active site is located at the dimer interface.</text>
</comment>
<dbReference type="RefSeq" id="WP_128994778.1">
    <property type="nucleotide sequence ID" value="NZ_PDKN01000001.1"/>
</dbReference>
<dbReference type="SUPFAM" id="SSF53659">
    <property type="entry name" value="Isocitrate/Isopropylmalate dehydrogenase-like"/>
    <property type="match status" value="1"/>
</dbReference>
<name>A0A4Q0XVJ6_9BACT</name>
<feature type="binding site" evidence="10">
    <location>
        <position position="149"/>
    </location>
    <ligand>
        <name>a divalent metal cation</name>
        <dbReference type="ChEBI" id="CHEBI:60240"/>
        <note>ligand shared between dimeric partners</note>
    </ligand>
</feature>
<comment type="pathway">
    <text evidence="10">Cofactor biosynthesis; pyridoxine 5'-phosphate biosynthesis; pyridoxine 5'-phosphate from D-erythrose 4-phosphate: step 4/5.</text>
</comment>
<keyword evidence="2 10" id="KW-0479">Metal-binding</keyword>
<dbReference type="InterPro" id="IPR037539">
    <property type="entry name" value="PdxA_epsilonprot"/>
</dbReference>
<gene>
    <name evidence="10 11" type="primary">pdxA</name>
    <name evidence="11" type="ORF">CRV04_01135</name>
</gene>
<comment type="cofactor">
    <cofactor evidence="10">
        <name>Zn(2+)</name>
        <dbReference type="ChEBI" id="CHEBI:29105"/>
    </cofactor>
    <cofactor evidence="10">
        <name>Mg(2+)</name>
        <dbReference type="ChEBI" id="CHEBI:18420"/>
    </cofactor>
    <cofactor evidence="10">
        <name>Co(2+)</name>
        <dbReference type="ChEBI" id="CHEBI:48828"/>
    </cofactor>
</comment>
<dbReference type="GO" id="GO:0005737">
    <property type="term" value="C:cytoplasm"/>
    <property type="evidence" value="ECO:0007669"/>
    <property type="project" value="UniProtKB-SubCell"/>
</dbReference>
<dbReference type="NCBIfam" id="TIGR00557">
    <property type="entry name" value="pdxA"/>
    <property type="match status" value="1"/>
</dbReference>
<dbReference type="NCBIfam" id="NF003040">
    <property type="entry name" value="PRK03946.1"/>
    <property type="match status" value="1"/>
</dbReference>
<dbReference type="Pfam" id="PF04166">
    <property type="entry name" value="PdxA"/>
    <property type="match status" value="1"/>
</dbReference>
<feature type="binding site" evidence="10">
    <location>
        <position position="189"/>
    </location>
    <ligand>
        <name>a divalent metal cation</name>
        <dbReference type="ChEBI" id="CHEBI:60240"/>
        <note>ligand shared between dimeric partners</note>
    </ligand>
</feature>
<dbReference type="UniPathway" id="UPA00244">
    <property type="reaction ID" value="UER00312"/>
</dbReference>
<keyword evidence="1 10" id="KW-0963">Cytoplasm</keyword>
<keyword evidence="3 10" id="KW-0862">Zinc</keyword>
<dbReference type="EC" id="1.1.1.262" evidence="10"/>
<keyword evidence="8 10" id="KW-0664">Pyridoxine biosynthesis</keyword>
<protein>
    <recommendedName>
        <fullName evidence="10">4-hydroxythreonine-4-phosphate dehydrogenase</fullName>
        <ecNumber evidence="10">1.1.1.262</ecNumber>
    </recommendedName>
    <alternativeName>
        <fullName evidence="10">4-(phosphohydroxy)-L-threonine dehydrogenase</fullName>
    </alternativeName>
</protein>
<comment type="catalytic activity">
    <reaction evidence="10">
        <text>4-(phosphooxy)-L-threonine + NAD(+) = 3-amino-2-oxopropyl phosphate + CO2 + NADH</text>
        <dbReference type="Rhea" id="RHEA:32275"/>
        <dbReference type="ChEBI" id="CHEBI:16526"/>
        <dbReference type="ChEBI" id="CHEBI:57279"/>
        <dbReference type="ChEBI" id="CHEBI:57540"/>
        <dbReference type="ChEBI" id="CHEBI:57945"/>
        <dbReference type="ChEBI" id="CHEBI:58452"/>
        <dbReference type="EC" id="1.1.1.262"/>
    </reaction>
</comment>
<evidence type="ECO:0000256" key="8">
    <source>
        <dbReference type="ARBA" id="ARBA00023096"/>
    </source>
</evidence>
<evidence type="ECO:0000256" key="7">
    <source>
        <dbReference type="ARBA" id="ARBA00023027"/>
    </source>
</evidence>
<keyword evidence="4 10" id="KW-0460">Magnesium</keyword>